<dbReference type="STRING" id="488538.SAR116_1530"/>
<dbReference type="EC" id="4.2.1.1" evidence="6"/>
<dbReference type="HOGENOM" id="CLU_039613_6_3_5"/>
<dbReference type="SUPFAM" id="SSF46785">
    <property type="entry name" value="Winged helix' DNA-binding domain"/>
    <property type="match status" value="1"/>
</dbReference>
<dbReference type="InterPro" id="IPR005119">
    <property type="entry name" value="LysR_subst-bd"/>
</dbReference>
<dbReference type="InterPro" id="IPR000847">
    <property type="entry name" value="LysR_HTH_N"/>
</dbReference>
<evidence type="ECO:0000256" key="2">
    <source>
        <dbReference type="ARBA" id="ARBA00023015"/>
    </source>
</evidence>
<feature type="domain" description="HTH lysR-type" evidence="5">
    <location>
        <begin position="2"/>
        <end position="59"/>
    </location>
</feature>
<dbReference type="eggNOG" id="COG0583">
    <property type="taxonomic scope" value="Bacteria"/>
</dbReference>
<reference evidence="6 7" key="1">
    <citation type="journal article" date="2010" name="J. Bacteriol.">
        <title>Complete genome sequence of "Candidatus Puniceispirillum marinum" IMCC1322, a representative of the SAR116 clade in the Alphaproteobacteria.</title>
        <authorList>
            <person name="Oh H.M."/>
            <person name="Kwon K.K."/>
            <person name="Kang I."/>
            <person name="Kang S.G."/>
            <person name="Lee J.H."/>
            <person name="Kim S.J."/>
            <person name="Cho J.C."/>
        </authorList>
    </citation>
    <scope>NUCLEOTIDE SEQUENCE [LARGE SCALE GENOMIC DNA]</scope>
    <source>
        <strain evidence="6 7">IMCC1322</strain>
    </source>
</reference>
<evidence type="ECO:0000256" key="3">
    <source>
        <dbReference type="ARBA" id="ARBA00023125"/>
    </source>
</evidence>
<keyword evidence="3" id="KW-0238">DNA-binding</keyword>
<evidence type="ECO:0000259" key="5">
    <source>
        <dbReference type="PROSITE" id="PS50931"/>
    </source>
</evidence>
<dbReference type="AlphaFoldDB" id="D5BU26"/>
<dbReference type="Pfam" id="PF00126">
    <property type="entry name" value="HTH_1"/>
    <property type="match status" value="1"/>
</dbReference>
<dbReference type="Pfam" id="PF03466">
    <property type="entry name" value="LysR_substrate"/>
    <property type="match status" value="1"/>
</dbReference>
<dbReference type="RefSeq" id="WP_013046400.1">
    <property type="nucleotide sequence ID" value="NC_014010.1"/>
</dbReference>
<keyword evidence="7" id="KW-1185">Reference proteome</keyword>
<dbReference type="GO" id="GO:0003700">
    <property type="term" value="F:DNA-binding transcription factor activity"/>
    <property type="evidence" value="ECO:0007669"/>
    <property type="project" value="InterPro"/>
</dbReference>
<dbReference type="PRINTS" id="PR00039">
    <property type="entry name" value="HTHLYSR"/>
</dbReference>
<keyword evidence="2" id="KW-0805">Transcription regulation</keyword>
<accession>D5BU26</accession>
<evidence type="ECO:0000256" key="1">
    <source>
        <dbReference type="ARBA" id="ARBA00009437"/>
    </source>
</evidence>
<dbReference type="KEGG" id="apb:SAR116_1530"/>
<protein>
    <submittedName>
        <fullName evidence="6">Transcriptional regulator, LysR family</fullName>
        <ecNumber evidence="6">4.2.1.1</ecNumber>
    </submittedName>
</protein>
<dbReference type="GO" id="GO:0043565">
    <property type="term" value="F:sequence-specific DNA binding"/>
    <property type="evidence" value="ECO:0007669"/>
    <property type="project" value="TreeGrafter"/>
</dbReference>
<dbReference type="GO" id="GO:0010628">
    <property type="term" value="P:positive regulation of gene expression"/>
    <property type="evidence" value="ECO:0007669"/>
    <property type="project" value="TreeGrafter"/>
</dbReference>
<name>D5BU26_PUNMI</name>
<dbReference type="PANTHER" id="PTHR30427:SF1">
    <property type="entry name" value="TRANSCRIPTIONAL ACTIVATOR PROTEIN LYSR"/>
    <property type="match status" value="1"/>
</dbReference>
<comment type="similarity">
    <text evidence="1">Belongs to the LysR transcriptional regulatory family.</text>
</comment>
<dbReference type="Gene3D" id="1.10.10.10">
    <property type="entry name" value="Winged helix-like DNA-binding domain superfamily/Winged helix DNA-binding domain"/>
    <property type="match status" value="1"/>
</dbReference>
<evidence type="ECO:0000313" key="7">
    <source>
        <dbReference type="Proteomes" id="UP000007460"/>
    </source>
</evidence>
<sequence length="310" mass="34498">MITIQQLRFFNAVMKFGSLSQAAAAVNRTQPAVSSGIKTLEDMLDLTLFERTGGKLVPTAEAHFLLERSEDLINRLDVTEELLTTVRKGTVGDLRIACLPSAAQFLMPRILANYIAERPDVKISFMARTSPTTHELIASQQYDLGLAEPRRDLAGESYFIEEYKLPGFLAINANIKLANQKTITPQDLDGMPFVGLYGDHYTTKQIKNTVEQYGGKFFQRVDLQTAISSLLFVERNIGYSFVDSLTKSSYELINSSQKNIVFYPFTLEHGVRVAMLVPKFRLRSALADSLKVVVREAIVSMGGVAVPDAF</sequence>
<organism evidence="6 7">
    <name type="scientific">Puniceispirillum marinum (strain IMCC1322)</name>
    <dbReference type="NCBI Taxonomy" id="488538"/>
    <lineage>
        <taxon>Bacteria</taxon>
        <taxon>Pseudomonadati</taxon>
        <taxon>Pseudomonadota</taxon>
        <taxon>Alphaproteobacteria</taxon>
        <taxon>Candidatus Puniceispirillales</taxon>
        <taxon>Candidatus Puniceispirillaceae</taxon>
        <taxon>Candidatus Puniceispirillum</taxon>
    </lineage>
</organism>
<evidence type="ECO:0000256" key="4">
    <source>
        <dbReference type="ARBA" id="ARBA00023163"/>
    </source>
</evidence>
<proteinExistence type="inferred from homology"/>
<dbReference type="GO" id="GO:0004089">
    <property type="term" value="F:carbonate dehydratase activity"/>
    <property type="evidence" value="ECO:0007669"/>
    <property type="project" value="UniProtKB-EC"/>
</dbReference>
<dbReference type="Proteomes" id="UP000007460">
    <property type="component" value="Chromosome"/>
</dbReference>
<dbReference type="PROSITE" id="PS50931">
    <property type="entry name" value="HTH_LYSR"/>
    <property type="match status" value="1"/>
</dbReference>
<dbReference type="InterPro" id="IPR036390">
    <property type="entry name" value="WH_DNA-bd_sf"/>
</dbReference>
<dbReference type="EMBL" id="CP001751">
    <property type="protein sequence ID" value="ADE39773.1"/>
    <property type="molecule type" value="Genomic_DNA"/>
</dbReference>
<keyword evidence="4" id="KW-0804">Transcription</keyword>
<gene>
    <name evidence="6" type="ordered locus">SAR116_1530</name>
</gene>
<dbReference type="InterPro" id="IPR036388">
    <property type="entry name" value="WH-like_DNA-bd_sf"/>
</dbReference>
<dbReference type="SUPFAM" id="SSF53850">
    <property type="entry name" value="Periplasmic binding protein-like II"/>
    <property type="match status" value="1"/>
</dbReference>
<dbReference type="OrthoDB" id="8479870at2"/>
<dbReference type="PANTHER" id="PTHR30427">
    <property type="entry name" value="TRANSCRIPTIONAL ACTIVATOR PROTEIN LYSR"/>
    <property type="match status" value="1"/>
</dbReference>
<evidence type="ECO:0000313" key="6">
    <source>
        <dbReference type="EMBL" id="ADE39773.1"/>
    </source>
</evidence>
<dbReference type="Gene3D" id="3.40.190.10">
    <property type="entry name" value="Periplasmic binding protein-like II"/>
    <property type="match status" value="2"/>
</dbReference>
<keyword evidence="6" id="KW-0456">Lyase</keyword>